<evidence type="ECO:0000259" key="1">
    <source>
        <dbReference type="SMART" id="SM00507"/>
    </source>
</evidence>
<organism evidence="2">
    <name type="scientific">Golenkinia longispicula</name>
    <dbReference type="NCBI Taxonomy" id="204992"/>
    <lineage>
        <taxon>Eukaryota</taxon>
        <taxon>Viridiplantae</taxon>
        <taxon>Chlorophyta</taxon>
        <taxon>core chlorophytes</taxon>
        <taxon>Chlorophyceae</taxon>
        <taxon>CS clade</taxon>
        <taxon>Chlamydomonadales</taxon>
        <taxon>Golenkiniaceae</taxon>
        <taxon>Golenkinia</taxon>
    </lineage>
</organism>
<sequence>MSNKRKFLPIEFLSEQELNPIYWEKYKGLRSDGNIYLAFIEEAKKKAECLLSKNPKLYLEIHHILPRHAGGEDSQENLVKLTFEDHILAHYIRWVFLKNPKDRYAYRMMSTQNGDVRRERAVLGGKIGGPRTQQILKENNKGWYNSFYLIYQINLIKENNLREVKKAQKPIEKIKQVLGIQKILKKQIKSSQKIQKLLLNKKRKICLEVFKHKKKRE</sequence>
<geneLocation type="chloroplast" evidence="2"/>
<gene>
    <name evidence="2" type="primary">orf217</name>
</gene>
<dbReference type="SMART" id="SM00507">
    <property type="entry name" value="HNHc"/>
    <property type="match status" value="1"/>
</dbReference>
<dbReference type="CDD" id="cd00085">
    <property type="entry name" value="HNHc"/>
    <property type="match status" value="1"/>
</dbReference>
<dbReference type="GO" id="GO:0008270">
    <property type="term" value="F:zinc ion binding"/>
    <property type="evidence" value="ECO:0007669"/>
    <property type="project" value="InterPro"/>
</dbReference>
<dbReference type="EMBL" id="KT625109">
    <property type="protein sequence ID" value="ALO21403.1"/>
    <property type="molecule type" value="Genomic_DNA"/>
</dbReference>
<evidence type="ECO:0000313" key="2">
    <source>
        <dbReference type="EMBL" id="ALO21403.1"/>
    </source>
</evidence>
<dbReference type="Pfam" id="PF01844">
    <property type="entry name" value="HNH"/>
    <property type="match status" value="1"/>
</dbReference>
<dbReference type="AlphaFoldDB" id="A0A0S2ID00"/>
<accession>A0A0S2ID00</accession>
<proteinExistence type="predicted"/>
<keyword evidence="2" id="KW-0150">Chloroplast</keyword>
<dbReference type="InterPro" id="IPR002711">
    <property type="entry name" value="HNH"/>
</dbReference>
<keyword evidence="2" id="KW-0540">Nuclease</keyword>
<dbReference type="InterPro" id="IPR003615">
    <property type="entry name" value="HNH_nuc"/>
</dbReference>
<dbReference type="GO" id="GO:0004519">
    <property type="term" value="F:endonuclease activity"/>
    <property type="evidence" value="ECO:0007669"/>
    <property type="project" value="UniProtKB-KW"/>
</dbReference>
<keyword evidence="2" id="KW-0255">Endonuclease</keyword>
<protein>
    <submittedName>
        <fullName evidence="2">Putative HNH homing endonuclease</fullName>
    </submittedName>
</protein>
<name>A0A0S2ID00_9CHLO</name>
<keyword evidence="2" id="KW-0378">Hydrolase</keyword>
<keyword evidence="2" id="KW-0934">Plastid</keyword>
<dbReference type="GO" id="GO:0003676">
    <property type="term" value="F:nucleic acid binding"/>
    <property type="evidence" value="ECO:0007669"/>
    <property type="project" value="InterPro"/>
</dbReference>
<feature type="domain" description="HNH nuclease" evidence="1">
    <location>
        <begin position="34"/>
        <end position="87"/>
    </location>
</feature>
<reference evidence="2" key="1">
    <citation type="journal article" date="2015" name="BMC Evol. Biol.">
        <title>Chloroplast phylogenomic analysis of chlorophyte green algae identifies a novel lineage sister to the Sphaeropleales (Chlorophyceae).</title>
        <authorList>
            <person name="Lemieux C."/>
            <person name="Vincent A.T."/>
            <person name="Labarre A."/>
            <person name="Otis C."/>
            <person name="Turmel M."/>
        </authorList>
    </citation>
    <scope>NUCLEOTIDE SEQUENCE</scope>
</reference>